<evidence type="ECO:0000259" key="1">
    <source>
        <dbReference type="Pfam" id="PF13847"/>
    </source>
</evidence>
<dbReference type="InterPro" id="IPR025714">
    <property type="entry name" value="Methyltranfer_dom"/>
</dbReference>
<evidence type="ECO:0000313" key="2">
    <source>
        <dbReference type="EMBL" id="SUZ81126.1"/>
    </source>
</evidence>
<proteinExistence type="predicted"/>
<dbReference type="AlphaFoldDB" id="A0A381QP13"/>
<feature type="domain" description="Methyltransferase" evidence="1">
    <location>
        <begin position="35"/>
        <end position="137"/>
    </location>
</feature>
<dbReference type="InterPro" id="IPR029063">
    <property type="entry name" value="SAM-dependent_MTases_sf"/>
</dbReference>
<name>A0A381QP13_9ZZZZ</name>
<dbReference type="PANTHER" id="PTHR43861:SF1">
    <property type="entry name" value="TRANS-ACONITATE 2-METHYLTRANSFERASE"/>
    <property type="match status" value="1"/>
</dbReference>
<dbReference type="Gene3D" id="3.40.50.150">
    <property type="entry name" value="Vaccinia Virus protein VP39"/>
    <property type="match status" value="1"/>
</dbReference>
<dbReference type="InterPro" id="IPR023149">
    <property type="entry name" value="Trans_acon_MeTrfase_C"/>
</dbReference>
<reference evidence="2" key="1">
    <citation type="submission" date="2018-05" db="EMBL/GenBank/DDBJ databases">
        <authorList>
            <person name="Lanie J.A."/>
            <person name="Ng W.-L."/>
            <person name="Kazmierczak K.M."/>
            <person name="Andrzejewski T.M."/>
            <person name="Davidsen T.M."/>
            <person name="Wayne K.J."/>
            <person name="Tettelin H."/>
            <person name="Glass J.I."/>
            <person name="Rusch D."/>
            <person name="Podicherti R."/>
            <person name="Tsui H.-C.T."/>
            <person name="Winkler M.E."/>
        </authorList>
    </citation>
    <scope>NUCLEOTIDE SEQUENCE</scope>
</reference>
<dbReference type="PANTHER" id="PTHR43861">
    <property type="entry name" value="TRANS-ACONITATE 2-METHYLTRANSFERASE-RELATED"/>
    <property type="match status" value="1"/>
</dbReference>
<dbReference type="CDD" id="cd02440">
    <property type="entry name" value="AdoMet_MTases"/>
    <property type="match status" value="1"/>
</dbReference>
<dbReference type="SUPFAM" id="SSF53335">
    <property type="entry name" value="S-adenosyl-L-methionine-dependent methyltransferases"/>
    <property type="match status" value="1"/>
</dbReference>
<dbReference type="GO" id="GO:0030798">
    <property type="term" value="F:trans-aconitate 2-methyltransferase activity"/>
    <property type="evidence" value="ECO:0007669"/>
    <property type="project" value="InterPro"/>
</dbReference>
<dbReference type="Pfam" id="PF13847">
    <property type="entry name" value="Methyltransf_31"/>
    <property type="match status" value="1"/>
</dbReference>
<organism evidence="2">
    <name type="scientific">marine metagenome</name>
    <dbReference type="NCBI Taxonomy" id="408172"/>
    <lineage>
        <taxon>unclassified sequences</taxon>
        <taxon>metagenomes</taxon>
        <taxon>ecological metagenomes</taxon>
    </lineage>
</organism>
<accession>A0A381QP13</accession>
<dbReference type="EMBL" id="UINC01001455">
    <property type="protein sequence ID" value="SUZ81126.1"/>
    <property type="molecule type" value="Genomic_DNA"/>
</dbReference>
<dbReference type="Gene3D" id="1.10.150.290">
    <property type="entry name" value="S-adenosyl-L-methionine-dependent methyltransferases"/>
    <property type="match status" value="1"/>
</dbReference>
<protein>
    <recommendedName>
        <fullName evidence="1">Methyltransferase domain-containing protein</fullName>
    </recommendedName>
</protein>
<gene>
    <name evidence="2" type="ORF">METZ01_LOCUS33980</name>
</gene>
<sequence>MKRYQWNAQDYEKHSLAQQKWARELLDKLSLHGTEDVLDIGCGDGKVTAEISSLVSKGTIVGIDNSSSMIALASKRYPPKDYPNLSFQEMDAGNLLFHECFDLIFSNAALHWVKNQQPVIEGIFKGLRQKGKILLQLGGKGNAAEIVSVLSGMQTDPEWQSYFEKFDFPYFFPGTDEYESILLKTGFKINRLELIPKDMAHAGKTGLEGWIRTTWLPYTQQVPAEKRDKFVDAVSTKYIERTPVDSKGRLHVQMLRLEVEAEKI</sequence>